<dbReference type="EMBL" id="JAVFWL010000006">
    <property type="protein sequence ID" value="KAK6763381.1"/>
    <property type="molecule type" value="Genomic_DNA"/>
</dbReference>
<accession>A0ABR1ENB5</accession>
<name>A0ABR1ENB5_NECAM</name>
<feature type="compositionally biased region" description="Basic residues" evidence="1">
    <location>
        <begin position="355"/>
        <end position="370"/>
    </location>
</feature>
<evidence type="ECO:0000256" key="1">
    <source>
        <dbReference type="SAM" id="MobiDB-lite"/>
    </source>
</evidence>
<comment type="caution">
    <text evidence="3">The sequence shown here is derived from an EMBL/GenBank/DDBJ whole genome shotgun (WGS) entry which is preliminary data.</text>
</comment>
<gene>
    <name evidence="3" type="primary">Necator_chrX.g24072</name>
    <name evidence="3" type="ORF">RB195_023907</name>
</gene>
<dbReference type="PROSITE" id="PS50175">
    <property type="entry name" value="ASP_PROT_RETROV"/>
    <property type="match status" value="1"/>
</dbReference>
<protein>
    <recommendedName>
        <fullName evidence="2">Peptidase A2 domain-containing protein</fullName>
    </recommendedName>
</protein>
<feature type="region of interest" description="Disordered" evidence="1">
    <location>
        <begin position="17"/>
        <end position="143"/>
    </location>
</feature>
<feature type="region of interest" description="Disordered" evidence="1">
    <location>
        <begin position="347"/>
        <end position="370"/>
    </location>
</feature>
<feature type="compositionally biased region" description="Basic and acidic residues" evidence="1">
    <location>
        <begin position="59"/>
        <end position="72"/>
    </location>
</feature>
<feature type="compositionally biased region" description="Basic and acidic residues" evidence="1">
    <location>
        <begin position="21"/>
        <end position="34"/>
    </location>
</feature>
<evidence type="ECO:0000313" key="3">
    <source>
        <dbReference type="EMBL" id="KAK6763381.1"/>
    </source>
</evidence>
<reference evidence="3 4" key="1">
    <citation type="submission" date="2023-08" db="EMBL/GenBank/DDBJ databases">
        <title>A Necator americanus chromosomal reference genome.</title>
        <authorList>
            <person name="Ilik V."/>
            <person name="Petrzelkova K.J."/>
            <person name="Pardy F."/>
            <person name="Fuh T."/>
            <person name="Niatou-Singa F.S."/>
            <person name="Gouil Q."/>
            <person name="Baker L."/>
            <person name="Ritchie M.E."/>
            <person name="Jex A.R."/>
            <person name="Gazzola D."/>
            <person name="Li H."/>
            <person name="Toshio Fujiwara R."/>
            <person name="Zhan B."/>
            <person name="Aroian R.V."/>
            <person name="Pafco B."/>
            <person name="Schwarz E.M."/>
        </authorList>
    </citation>
    <scope>NUCLEOTIDE SEQUENCE [LARGE SCALE GENOMIC DNA]</scope>
    <source>
        <strain evidence="3 4">Aroian</strain>
        <tissue evidence="3">Whole animal</tissue>
    </source>
</reference>
<dbReference type="Proteomes" id="UP001303046">
    <property type="component" value="Unassembled WGS sequence"/>
</dbReference>
<feature type="domain" description="Peptidase A2" evidence="2">
    <location>
        <begin position="395"/>
        <end position="410"/>
    </location>
</feature>
<feature type="compositionally biased region" description="Basic and acidic residues" evidence="1">
    <location>
        <begin position="80"/>
        <end position="110"/>
    </location>
</feature>
<organism evidence="3 4">
    <name type="scientific">Necator americanus</name>
    <name type="common">Human hookworm</name>
    <dbReference type="NCBI Taxonomy" id="51031"/>
    <lineage>
        <taxon>Eukaryota</taxon>
        <taxon>Metazoa</taxon>
        <taxon>Ecdysozoa</taxon>
        <taxon>Nematoda</taxon>
        <taxon>Chromadorea</taxon>
        <taxon>Rhabditida</taxon>
        <taxon>Rhabditina</taxon>
        <taxon>Rhabditomorpha</taxon>
        <taxon>Strongyloidea</taxon>
        <taxon>Ancylostomatidae</taxon>
        <taxon>Bunostominae</taxon>
        <taxon>Necator</taxon>
    </lineage>
</organism>
<proteinExistence type="predicted"/>
<feature type="compositionally biased region" description="Polar residues" evidence="1">
    <location>
        <begin position="131"/>
        <end position="140"/>
    </location>
</feature>
<evidence type="ECO:0000259" key="2">
    <source>
        <dbReference type="PROSITE" id="PS50175"/>
    </source>
</evidence>
<sequence length="410" mass="48053">MYVAMFGTVARFWLSFRRKKTEQQPIKDSEERRPSSSRSRIQKKEDRAAADQGFRRKKTEQQPTKDSEERRPSSSRSRIQKKEDRAAADQRFRRKKTEQQPIKDSEERRPSSSRSKIQKKEDRAAADQALAPTQRTTIQDVSKDQYDQLSKDVQMFVSDEEVGHTFAYWYKRYGPVIRKYRKYADDILPKQPHEIDFETTVANLEKLFASRKTLIRRRYECLRINCPPLTASCVPFHYYANMIKRMDEDARLKELDYTALKTLQFVAGLQDPSLREVRLRMLRRLDMHTEDAPLTIEDLVADCENFTALKMDNTDMEGSHDVHVVQRKNVKCFNCGGPHYRSTCPLLSSNTGQKMRQKPRRRSNRRRKSQCKNVVTFAAENARTYLDVNIRGRSLRFQLDTGADITLVSC</sequence>
<dbReference type="InterPro" id="IPR001995">
    <property type="entry name" value="Peptidase_A2_cat"/>
</dbReference>
<evidence type="ECO:0000313" key="4">
    <source>
        <dbReference type="Proteomes" id="UP001303046"/>
    </source>
</evidence>
<keyword evidence="4" id="KW-1185">Reference proteome</keyword>